<evidence type="ECO:0000256" key="7">
    <source>
        <dbReference type="ARBA" id="ARBA00022884"/>
    </source>
</evidence>
<dbReference type="RefSeq" id="WP_009073021.1">
    <property type="nucleotide sequence ID" value="NZ_JH597768.1"/>
</dbReference>
<dbReference type="Gene3D" id="3.40.630.30">
    <property type="match status" value="1"/>
</dbReference>
<dbReference type="GO" id="GO:1990883">
    <property type="term" value="F:18S rRNA cytidine N-acetyltransferase activity"/>
    <property type="evidence" value="ECO:0007669"/>
    <property type="project" value="TreeGrafter"/>
</dbReference>
<dbReference type="InterPro" id="IPR024914">
    <property type="entry name" value="tRNA_acetyltr_TmcA"/>
</dbReference>
<comment type="function">
    <text evidence="12">Catalyzes the formation of N(4)-acetylcytidine (ac(4)C) at the wobble position of tRNA(Met), by using acetyl-CoA as an acetyl donor and ATP (or GTP).</text>
</comment>
<dbReference type="EMBL" id="JH597768">
    <property type="protein sequence ID" value="EHP69210.1"/>
    <property type="molecule type" value="Genomic_DNA"/>
</dbReference>
<evidence type="ECO:0000256" key="1">
    <source>
        <dbReference type="ARBA" id="ARBA00022490"/>
    </source>
</evidence>
<dbReference type="Pfam" id="PF05127">
    <property type="entry name" value="NAT10_TcmA_helicase"/>
    <property type="match status" value="1"/>
</dbReference>
<dbReference type="InterPro" id="IPR016181">
    <property type="entry name" value="Acyl_CoA_acyltransferase"/>
</dbReference>
<dbReference type="PANTHER" id="PTHR10925:SF5">
    <property type="entry name" value="RNA CYTIDINE ACETYLTRANSFERASE"/>
    <property type="match status" value="1"/>
</dbReference>
<dbReference type="InterPro" id="IPR000182">
    <property type="entry name" value="GNAT_dom"/>
</dbReference>
<dbReference type="HOGENOM" id="CLU_004652_1_0_2"/>
<comment type="catalytic activity">
    <reaction evidence="9">
        <text>a cytidine in tRNA + acetyl-CoA + ATP + H2O = an N(4)-acetylcytidine in tRNA + ADP + phosphate + CoA + H(+)</text>
        <dbReference type="Rhea" id="RHEA:53876"/>
        <dbReference type="Rhea" id="RHEA-COMP:13670"/>
        <dbReference type="Rhea" id="RHEA-COMP:13671"/>
        <dbReference type="ChEBI" id="CHEBI:15377"/>
        <dbReference type="ChEBI" id="CHEBI:15378"/>
        <dbReference type="ChEBI" id="CHEBI:30616"/>
        <dbReference type="ChEBI" id="CHEBI:43474"/>
        <dbReference type="ChEBI" id="CHEBI:57287"/>
        <dbReference type="ChEBI" id="CHEBI:57288"/>
        <dbReference type="ChEBI" id="CHEBI:74900"/>
        <dbReference type="ChEBI" id="CHEBI:82748"/>
        <dbReference type="ChEBI" id="CHEBI:456216"/>
    </reaction>
</comment>
<dbReference type="InterPro" id="IPR027417">
    <property type="entry name" value="P-loop_NTPase"/>
</dbReference>
<keyword evidence="6 12" id="KW-0067">ATP-binding</keyword>
<comment type="catalytic activity">
    <reaction evidence="12">
        <text>cytidine(34) in elongator tRNA(Met) + acetyl-CoA + ATP + H2O = N(4)-acetylcytidine(34) in elongator tRNA(Met) + ADP + phosphate + CoA + H(+)</text>
        <dbReference type="Rhea" id="RHEA:43788"/>
        <dbReference type="Rhea" id="RHEA-COMP:10693"/>
        <dbReference type="Rhea" id="RHEA-COMP:10694"/>
        <dbReference type="ChEBI" id="CHEBI:15377"/>
        <dbReference type="ChEBI" id="CHEBI:15378"/>
        <dbReference type="ChEBI" id="CHEBI:30616"/>
        <dbReference type="ChEBI" id="CHEBI:43474"/>
        <dbReference type="ChEBI" id="CHEBI:57287"/>
        <dbReference type="ChEBI" id="CHEBI:57288"/>
        <dbReference type="ChEBI" id="CHEBI:74900"/>
        <dbReference type="ChEBI" id="CHEBI:82748"/>
        <dbReference type="ChEBI" id="CHEBI:456216"/>
        <dbReference type="EC" id="2.3.1.193"/>
    </reaction>
</comment>
<dbReference type="PANTHER" id="PTHR10925">
    <property type="entry name" value="N-ACETYLTRANSFERASE 10"/>
    <property type="match status" value="1"/>
</dbReference>
<dbReference type="Pfam" id="PF08351">
    <property type="entry name" value="TmcA_N"/>
    <property type="match status" value="1"/>
</dbReference>
<dbReference type="Gene3D" id="3.40.50.300">
    <property type="entry name" value="P-loop containing nucleotide triphosphate hydrolases"/>
    <property type="match status" value="1"/>
</dbReference>
<dbReference type="GO" id="GO:0051391">
    <property type="term" value="P:tRNA acetylation"/>
    <property type="evidence" value="ECO:0007669"/>
    <property type="project" value="UniProtKB-UniRule"/>
</dbReference>
<evidence type="ECO:0000256" key="4">
    <source>
        <dbReference type="ARBA" id="ARBA00022694"/>
    </source>
</evidence>
<dbReference type="GO" id="GO:0005737">
    <property type="term" value="C:cytoplasm"/>
    <property type="evidence" value="ECO:0007669"/>
    <property type="project" value="UniProtKB-SubCell"/>
</dbReference>
<evidence type="ECO:0000256" key="11">
    <source>
        <dbReference type="ARBA" id="ARBA00049914"/>
    </source>
</evidence>
<dbReference type="OrthoDB" id="312894at2157"/>
<dbReference type="Proteomes" id="UP000003980">
    <property type="component" value="Unassembled WGS sequence"/>
</dbReference>
<dbReference type="Pfam" id="PF13718">
    <property type="entry name" value="GNAT_acetyltr_2"/>
    <property type="match status" value="2"/>
</dbReference>
<evidence type="ECO:0000259" key="13">
    <source>
        <dbReference type="PROSITE" id="PS51186"/>
    </source>
</evidence>
<evidence type="ECO:0000256" key="8">
    <source>
        <dbReference type="ARBA" id="ARBA00023315"/>
    </source>
</evidence>
<comment type="caution">
    <text evidence="12">Lacks conserved residue(s) required for the propagation of feature annotation.</text>
</comment>
<evidence type="ECO:0000256" key="10">
    <source>
        <dbReference type="ARBA" id="ARBA00049889"/>
    </source>
</evidence>
<dbReference type="InterPro" id="IPR007807">
    <property type="entry name" value="TcmA/NAT10_helicase"/>
</dbReference>
<evidence type="ECO:0000256" key="2">
    <source>
        <dbReference type="ARBA" id="ARBA00022555"/>
    </source>
</evidence>
<dbReference type="InterPro" id="IPR032672">
    <property type="entry name" value="TmcA/NAT10/Kre33"/>
</dbReference>
<dbReference type="PROSITE" id="PS51186">
    <property type="entry name" value="GNAT"/>
    <property type="match status" value="1"/>
</dbReference>
<dbReference type="CDD" id="cd04301">
    <property type="entry name" value="NAT_SF"/>
    <property type="match status" value="1"/>
</dbReference>
<sequence length="726" mass="81783">MKSSDEVRSALEKGLKGFFRNLVFIEGNQFQRAVADVVKLYLDLNPRAEAAYYFHPWAPGSKGRLRNLTSVMNSVIDIDYSSSERFLGQSFDLVLIDALDDFRPSYIMRAAETARGGGVVIIFTDNLQTMKLYKSTLVREGRVGDLFERRFIEKLKVHRGIIIVKDDQVTVRSYSPSETSRPRRTRMGKHPKISEKCLTDDQVKVVDEADLVLEEGRKLLAVTASRGRGKSASVGLALSALIGETKYPISVVVTSPSYWSGREVMRFSEVGLRALGRRYKKVESKEGKLMALEVGESRIRWLPPDLSRDADGDFIVVDEAAALGIETLDYLLRKWKKGILVTTVHGYEGSSKAFLKYLSSLEERFDVQRIRLDQPVRYSKGDPLESFLYDVMLLDAEPDINEPPRSYGEVTPNELFEDEKRLRRIYGILVSAHYRNTPDDLMMLGDASFQRIFIGQPETAVAQVVEEGGLDETRLEGISEGGENLGHLIPHRVVKFWRLKDFGKLKGWRVMRIAVAPELQGKGVGTKLISYVARRAVEEGMDWVGSSFLSDIRVLRFWLKNGFIPIHLATKKNESLGGYSLIVLRPITPEASKYSFLLSSYLKDKILRTAHQVYFNVNPELLAEILYNTPSTPTDEIPQVYLDKVRAYLSGNIPYNSAAEAVHALAERHFREAKFRLEGPEAGAIIARTFQGKSWYHAGLSLGKTSKGVEEALREGMKKILSGYIG</sequence>
<dbReference type="GO" id="GO:0000049">
    <property type="term" value="F:tRNA binding"/>
    <property type="evidence" value="ECO:0007669"/>
    <property type="project" value="UniProtKB-UniRule"/>
</dbReference>
<dbReference type="EC" id="2.3.1.193" evidence="12"/>
<keyword evidence="4 12" id="KW-0819">tRNA processing</keyword>
<evidence type="ECO:0000256" key="12">
    <source>
        <dbReference type="HAMAP-Rule" id="MF_01886"/>
    </source>
</evidence>
<keyword evidence="2 12" id="KW-0820">tRNA-binding</keyword>
<evidence type="ECO:0000256" key="3">
    <source>
        <dbReference type="ARBA" id="ARBA00022679"/>
    </source>
</evidence>
<dbReference type="AlphaFoldDB" id="H2C5Y3"/>
<proteinExistence type="inferred from homology"/>
<dbReference type="GO" id="GO:0005524">
    <property type="term" value="F:ATP binding"/>
    <property type="evidence" value="ECO:0007669"/>
    <property type="project" value="UniProtKB-UniRule"/>
</dbReference>
<dbReference type="GO" id="GO:0106162">
    <property type="term" value="F:mRNA N-acetyltransferase activity"/>
    <property type="evidence" value="ECO:0007669"/>
    <property type="project" value="RHEA"/>
</dbReference>
<protein>
    <recommendedName>
        <fullName evidence="12">tRNA(Met) cytidine acetyltransferase TmcA</fullName>
        <ecNumber evidence="12">2.3.1.193</ecNumber>
    </recommendedName>
</protein>
<keyword evidence="1 12" id="KW-0963">Cytoplasm</keyword>
<evidence type="ECO:0000256" key="6">
    <source>
        <dbReference type="ARBA" id="ARBA00022840"/>
    </source>
</evidence>
<accession>H2C5Y3</accession>
<dbReference type="SUPFAM" id="SSF55729">
    <property type="entry name" value="Acyl-CoA N-acyltransferases (Nat)"/>
    <property type="match status" value="1"/>
</dbReference>
<evidence type="ECO:0000256" key="9">
    <source>
        <dbReference type="ARBA" id="ARBA00049883"/>
    </source>
</evidence>
<keyword evidence="8 12" id="KW-0012">Acyltransferase</keyword>
<comment type="catalytic activity">
    <reaction evidence="10">
        <text>a cytidine in RNA + acetyl-CoA + ATP + H2O = an N(4)-acetylcytidine in RNA + ADP + phosphate + CoA + H(+)</text>
        <dbReference type="Rhea" id="RHEA:82211"/>
        <dbReference type="Rhea" id="RHEA-COMP:15704"/>
        <dbReference type="Rhea" id="RHEA-COMP:19834"/>
        <dbReference type="ChEBI" id="CHEBI:15377"/>
        <dbReference type="ChEBI" id="CHEBI:15378"/>
        <dbReference type="ChEBI" id="CHEBI:30616"/>
        <dbReference type="ChEBI" id="CHEBI:43474"/>
        <dbReference type="ChEBI" id="CHEBI:57287"/>
        <dbReference type="ChEBI" id="CHEBI:57288"/>
        <dbReference type="ChEBI" id="CHEBI:74900"/>
        <dbReference type="ChEBI" id="CHEBI:82748"/>
        <dbReference type="ChEBI" id="CHEBI:456216"/>
    </reaction>
</comment>
<keyword evidence="7 12" id="KW-0694">RNA-binding</keyword>
<comment type="catalytic activity">
    <reaction evidence="11">
        <text>a cytidine in mRNA + acetyl-CoA + ATP + H2O = an N(4)-acetylcytidine in mRNA + ADP + phosphate + CoA + H(+)</text>
        <dbReference type="Rhea" id="RHEA:58480"/>
        <dbReference type="Rhea" id="RHEA-COMP:15145"/>
        <dbReference type="Rhea" id="RHEA-COMP:15146"/>
        <dbReference type="ChEBI" id="CHEBI:15377"/>
        <dbReference type="ChEBI" id="CHEBI:15378"/>
        <dbReference type="ChEBI" id="CHEBI:30616"/>
        <dbReference type="ChEBI" id="CHEBI:43474"/>
        <dbReference type="ChEBI" id="CHEBI:57287"/>
        <dbReference type="ChEBI" id="CHEBI:57288"/>
        <dbReference type="ChEBI" id="CHEBI:74900"/>
        <dbReference type="ChEBI" id="CHEBI:82748"/>
        <dbReference type="ChEBI" id="CHEBI:456216"/>
    </reaction>
</comment>
<keyword evidence="3 12" id="KW-0808">Transferase</keyword>
<dbReference type="GO" id="GO:0051392">
    <property type="term" value="F:tRNA cytidine N4-acetyltransferase activity"/>
    <property type="evidence" value="ECO:0007669"/>
    <property type="project" value="UniProtKB-UniRule"/>
</dbReference>
<dbReference type="Gene3D" id="3.40.50.11040">
    <property type="match status" value="1"/>
</dbReference>
<reference evidence="14 15" key="1">
    <citation type="submission" date="2012-01" db="EMBL/GenBank/DDBJ databases">
        <title>Improved High-Quality Draft sequence of Metallosphaera yellowstonensis MK1.</title>
        <authorList>
            <consortium name="US DOE Joint Genome Institute"/>
            <person name="Lucas S."/>
            <person name="Han J."/>
            <person name="Cheng J.-F."/>
            <person name="Goodwin L."/>
            <person name="Pitluck S."/>
            <person name="Peters L."/>
            <person name="Teshima H."/>
            <person name="Detter J.C."/>
            <person name="Han C."/>
            <person name="Tapia R."/>
            <person name="Land M."/>
            <person name="Hauser L."/>
            <person name="Kyrpides N."/>
            <person name="Kozubal M."/>
            <person name="Macur R.E."/>
            <person name="Jay Z."/>
            <person name="Inskeep W."/>
            <person name="Woyke T."/>
        </authorList>
    </citation>
    <scope>NUCLEOTIDE SEQUENCE [LARGE SCALE GENOMIC DNA]</scope>
    <source>
        <strain evidence="14 15">MK1</strain>
    </source>
</reference>
<comment type="similarity">
    <text evidence="12">Belongs to the TmcA family.</text>
</comment>
<dbReference type="HAMAP" id="MF_01886">
    <property type="entry name" value="tRNA_acetyltr_TmcA"/>
    <property type="match status" value="1"/>
</dbReference>
<feature type="binding site" evidence="12">
    <location>
        <begin position="513"/>
        <end position="515"/>
    </location>
    <ligand>
        <name>acetyl-CoA</name>
        <dbReference type="ChEBI" id="CHEBI:57288"/>
    </ligand>
</feature>
<evidence type="ECO:0000313" key="15">
    <source>
        <dbReference type="Proteomes" id="UP000003980"/>
    </source>
</evidence>
<organism evidence="14 15">
    <name type="scientific">Metallosphaera yellowstonensis MK1</name>
    <dbReference type="NCBI Taxonomy" id="671065"/>
    <lineage>
        <taxon>Archaea</taxon>
        <taxon>Thermoproteota</taxon>
        <taxon>Thermoprotei</taxon>
        <taxon>Sulfolobales</taxon>
        <taxon>Sulfolobaceae</taxon>
        <taxon>Metallosphaera</taxon>
    </lineage>
</organism>
<keyword evidence="15" id="KW-1185">Reference proteome</keyword>
<dbReference type="eggNOG" id="arCOG01951">
    <property type="taxonomic scope" value="Archaea"/>
</dbReference>
<dbReference type="InterPro" id="IPR013562">
    <property type="entry name" value="TmcA/NAT10_N"/>
</dbReference>
<dbReference type="STRING" id="671065.MetMK1DRAFT_00019560"/>
<name>H2C5Y3_9CREN</name>
<evidence type="ECO:0000256" key="5">
    <source>
        <dbReference type="ARBA" id="ARBA00022741"/>
    </source>
</evidence>
<dbReference type="GO" id="GO:1904812">
    <property type="term" value="P:rRNA acetylation involved in maturation of SSU-rRNA"/>
    <property type="evidence" value="ECO:0007669"/>
    <property type="project" value="TreeGrafter"/>
</dbReference>
<feature type="binding site" evidence="12">
    <location>
        <position position="377"/>
    </location>
    <ligand>
        <name>ATP</name>
        <dbReference type="ChEBI" id="CHEBI:30616"/>
    </ligand>
</feature>
<keyword evidence="5 12" id="KW-0547">Nucleotide-binding</keyword>
<gene>
    <name evidence="12" type="primary">tmcA</name>
    <name evidence="14" type="ORF">MetMK1DRAFT_00019560</name>
</gene>
<feature type="domain" description="N-acetyltransferase" evidence="13">
    <location>
        <begin position="432"/>
        <end position="586"/>
    </location>
</feature>
<comment type="subcellular location">
    <subcellularLocation>
        <location evidence="12">Cytoplasm</location>
    </subcellularLocation>
</comment>
<evidence type="ECO:0000313" key="14">
    <source>
        <dbReference type="EMBL" id="EHP69210.1"/>
    </source>
</evidence>
<feature type="binding site" evidence="12">
    <location>
        <position position="202"/>
    </location>
    <ligand>
        <name>ATP</name>
        <dbReference type="ChEBI" id="CHEBI:30616"/>
    </ligand>
</feature>
<dbReference type="GO" id="GO:0002101">
    <property type="term" value="P:tRNA wobble cytosine modification"/>
    <property type="evidence" value="ECO:0007669"/>
    <property type="project" value="UniProtKB-UniRule"/>
</dbReference>
<dbReference type="SUPFAM" id="SSF52540">
    <property type="entry name" value="P-loop containing nucleoside triphosphate hydrolases"/>
    <property type="match status" value="1"/>
</dbReference>